<evidence type="ECO:0000313" key="2">
    <source>
        <dbReference type="Proteomes" id="UP000216454"/>
    </source>
</evidence>
<dbReference type="AlphaFoldDB" id="A0A261EWE5"/>
<accession>A0A261EWE5</accession>
<protein>
    <submittedName>
        <fullName evidence="1">Uncharacterized protein</fullName>
    </submittedName>
</protein>
<comment type="caution">
    <text evidence="1">The sequence shown here is derived from an EMBL/GenBank/DDBJ whole genome shotgun (WGS) entry which is preliminary data.</text>
</comment>
<reference evidence="1 2" key="1">
    <citation type="journal article" date="2017" name="BMC Genomics">
        <title>Comparative genomic and phylogenomic analyses of the Bifidobacteriaceae family.</title>
        <authorList>
            <person name="Lugli G.A."/>
            <person name="Milani C."/>
            <person name="Turroni F."/>
            <person name="Duranti S."/>
            <person name="Mancabelli L."/>
            <person name="Mangifesta M."/>
            <person name="Ferrario C."/>
            <person name="Modesto M."/>
            <person name="Mattarelli P."/>
            <person name="Jiri K."/>
            <person name="van Sinderen D."/>
            <person name="Ventura M."/>
        </authorList>
    </citation>
    <scope>NUCLEOTIDE SEQUENCE [LARGE SCALE GENOMIC DNA]</scope>
    <source>
        <strain evidence="1 2">DSM 24744</strain>
    </source>
</reference>
<dbReference type="RefSeq" id="WP_094691463.1">
    <property type="nucleotide sequence ID" value="NZ_MWWQ01000009.1"/>
</dbReference>
<proteinExistence type="predicted"/>
<name>A0A261EWE5_9BIFI</name>
<keyword evidence="2" id="KW-1185">Reference proteome</keyword>
<dbReference type="EMBL" id="MWWQ01000009">
    <property type="protein sequence ID" value="OZG51184.1"/>
    <property type="molecule type" value="Genomic_DNA"/>
</dbReference>
<gene>
    <name evidence="1" type="ORF">PSSU_1121</name>
</gene>
<dbReference type="Proteomes" id="UP000216454">
    <property type="component" value="Unassembled WGS sequence"/>
</dbReference>
<sequence length="109" mass="11238">MTYAIGPDMWTPRNDAVALSRRWGGAVQTAASHTAGAVNGCADYMVRAGVARHGMLLVGGDDMPAVGEAAMPRISGGLALASGEEKKGLGAMLARAFVAMRDFLNAPMC</sequence>
<evidence type="ECO:0000313" key="1">
    <source>
        <dbReference type="EMBL" id="OZG51184.1"/>
    </source>
</evidence>
<organism evidence="1 2">
    <name type="scientific">Pseudoscardovia suis</name>
    <dbReference type="NCBI Taxonomy" id="987063"/>
    <lineage>
        <taxon>Bacteria</taxon>
        <taxon>Bacillati</taxon>
        <taxon>Actinomycetota</taxon>
        <taxon>Actinomycetes</taxon>
        <taxon>Bifidobacteriales</taxon>
        <taxon>Bifidobacteriaceae</taxon>
        <taxon>Pseudoscardovia</taxon>
    </lineage>
</organism>